<dbReference type="GO" id="GO:0007154">
    <property type="term" value="P:cell communication"/>
    <property type="evidence" value="ECO:0007669"/>
    <property type="project" value="UniProtKB-ARBA"/>
</dbReference>
<dbReference type="Gene3D" id="2.130.10.10">
    <property type="entry name" value="YVTN repeat-like/Quinoprotein amine dehydrogenase"/>
    <property type="match status" value="1"/>
</dbReference>
<dbReference type="GO" id="GO:0005874">
    <property type="term" value="C:microtubule"/>
    <property type="evidence" value="ECO:0007669"/>
    <property type="project" value="UniProtKB-KW"/>
</dbReference>
<dbReference type="PANTHER" id="PTHR19879:SF9">
    <property type="entry name" value="TRANSCRIPTION INITIATION FACTOR TFIID SUBUNIT 5"/>
    <property type="match status" value="1"/>
</dbReference>
<gene>
    <name evidence="11" type="primary">PAC1</name>
    <name evidence="11" type="synonym">LIS1</name>
    <name evidence="14" type="ORF">FFLO_02289</name>
</gene>
<evidence type="ECO:0000259" key="13">
    <source>
        <dbReference type="Pfam" id="PF24951"/>
    </source>
</evidence>
<dbReference type="GO" id="GO:0023052">
    <property type="term" value="P:signaling"/>
    <property type="evidence" value="ECO:0007669"/>
    <property type="project" value="UniProtKB-ARBA"/>
</dbReference>
<evidence type="ECO:0000256" key="2">
    <source>
        <dbReference type="ARBA" id="ARBA00022490"/>
    </source>
</evidence>
<evidence type="ECO:0000256" key="7">
    <source>
        <dbReference type="ARBA" id="ARBA00022776"/>
    </source>
</evidence>
<dbReference type="SUPFAM" id="SSF50978">
    <property type="entry name" value="WD40 repeat-like"/>
    <property type="match status" value="1"/>
</dbReference>
<dbReference type="GO" id="GO:0005875">
    <property type="term" value="C:microtubule associated complex"/>
    <property type="evidence" value="ECO:0007669"/>
    <property type="project" value="UniProtKB-UniRule"/>
</dbReference>
<evidence type="ECO:0000256" key="6">
    <source>
        <dbReference type="ARBA" id="ARBA00022737"/>
    </source>
</evidence>
<keyword evidence="5 11" id="KW-0493">Microtubule</keyword>
<keyword evidence="3 12" id="KW-0853">WD repeat</keyword>
<dbReference type="InterPro" id="IPR020472">
    <property type="entry name" value="WD40_PAC1"/>
</dbReference>
<dbReference type="FunFam" id="2.130.10.10:FF:000342">
    <property type="entry name" value="Nuclear distribution protein PAC1"/>
    <property type="match status" value="1"/>
</dbReference>
<dbReference type="Pfam" id="PF24951">
    <property type="entry name" value="LisH_PAC1"/>
    <property type="match status" value="1"/>
</dbReference>
<keyword evidence="15" id="KW-1185">Reference proteome</keyword>
<dbReference type="PRINTS" id="PR00320">
    <property type="entry name" value="GPROTEINBRPT"/>
</dbReference>
<keyword evidence="4 11" id="KW-0132">Cell division</keyword>
<comment type="subunit">
    <text evidence="11">Self-associates. Interacts with NDL1 and dynein.</text>
</comment>
<dbReference type="SMART" id="SM00320">
    <property type="entry name" value="WD40"/>
    <property type="match status" value="7"/>
</dbReference>
<evidence type="ECO:0000256" key="12">
    <source>
        <dbReference type="PROSITE-ProRule" id="PRU00221"/>
    </source>
</evidence>
<evidence type="ECO:0000256" key="9">
    <source>
        <dbReference type="ARBA" id="ARBA00023212"/>
    </source>
</evidence>
<dbReference type="PROSITE" id="PS00678">
    <property type="entry name" value="WD_REPEATS_1"/>
    <property type="match status" value="4"/>
</dbReference>
<dbReference type="InterPro" id="IPR056795">
    <property type="entry name" value="PAC1-like_LisH-like_dom"/>
</dbReference>
<reference evidence="14" key="1">
    <citation type="submission" date="2020-04" db="EMBL/GenBank/DDBJ databases">
        <title>Analysis of mating type loci in Filobasidium floriforme.</title>
        <authorList>
            <person name="Nowrousian M."/>
        </authorList>
    </citation>
    <scope>NUCLEOTIDE SEQUENCE</scope>
    <source>
        <strain evidence="14">CBS 6242</strain>
    </source>
</reference>
<evidence type="ECO:0000313" key="15">
    <source>
        <dbReference type="Proteomes" id="UP000812966"/>
    </source>
</evidence>
<dbReference type="InterPro" id="IPR017252">
    <property type="entry name" value="Dynein_regulator_LIS1"/>
</dbReference>
<keyword evidence="1 11" id="KW-0813">Transport</keyword>
<dbReference type="GO" id="GO:0070840">
    <property type="term" value="F:dynein complex binding"/>
    <property type="evidence" value="ECO:0007669"/>
    <property type="project" value="UniProtKB-UniRule"/>
</dbReference>
<evidence type="ECO:0000256" key="1">
    <source>
        <dbReference type="ARBA" id="ARBA00022448"/>
    </source>
</evidence>
<dbReference type="InterPro" id="IPR001680">
    <property type="entry name" value="WD40_rpt"/>
</dbReference>
<dbReference type="GO" id="GO:0000922">
    <property type="term" value="C:spindle pole"/>
    <property type="evidence" value="ECO:0007669"/>
    <property type="project" value="UniProtKB-SubCell"/>
</dbReference>
<dbReference type="InterPro" id="IPR036322">
    <property type="entry name" value="WD40_repeat_dom_sf"/>
</dbReference>
<dbReference type="PROSITE" id="PS50294">
    <property type="entry name" value="WD_REPEATS_REGION"/>
    <property type="match status" value="5"/>
</dbReference>
<comment type="function">
    <text evidence="11">Positively regulates the activity of the minus-end directed microtubule motor protein dynein. May enhance dynein-mediated microtubule sliding by targeting dynein to the microtubule plus end. Required for nuclear migration during vegetative growth as well as development. Required for retrograde early endosome (EE) transport from the hyphal tip. Required for localization of dynein to the mitotic spindle poles. Recruits additional proteins to the dynein complex at SPBs.</text>
</comment>
<sequence length="467" mass="52244">MAGYLTDKQRDDLNKAVLFYLHASGNDSAFEALKFESNNEELQLDDPQNKRYQGLLEKKWTSLIRLQKKIQDLETRNAVLEQELTLPRASGSNSKANALWIPRVPQRHTLMGHRSPISKVVFHPTFNILASASEDSTIKIWDWETGECERTLKGHTKAVMDLEFDAKGGLLVSCSNDLSLKIWDTNNEYKNIKTLHGHDHSVTSVKFVSNGDFLVTASRDKTIRIWEVSTGYCIRTLWGHDEWVRSVVPSGDGKWLLSASSDQTARIWDRNEGDAKMVLRGHEHVVECAEFAPVAAYASIRKLAGLTAAAGDDRAKSDGCFVVTGSRDKTIRLWDVLTGQCLKVFMGHDNWIRAMTFHPSGKFLLSASDDKTIRIWDLEQGKMTKTIDAHEHFVSTMAWGRTKYAGAAGEGPVDGKDKAATTERRVNVLATGSVDRTIRVSRMEVSLSPSHSAHKPALKPMLQIWAP</sequence>
<dbReference type="InterPro" id="IPR019775">
    <property type="entry name" value="WD40_repeat_CS"/>
</dbReference>
<feature type="domain" description="PAC1-like LisH-like dimerisation" evidence="13">
    <location>
        <begin position="7"/>
        <end position="41"/>
    </location>
</feature>
<evidence type="ECO:0000256" key="8">
    <source>
        <dbReference type="ARBA" id="ARBA00023054"/>
    </source>
</evidence>
<keyword evidence="7 11" id="KW-0498">Mitosis</keyword>
<keyword evidence="6" id="KW-0677">Repeat</keyword>
<organism evidence="14 15">
    <name type="scientific">Filobasidium floriforme</name>
    <dbReference type="NCBI Taxonomy" id="5210"/>
    <lineage>
        <taxon>Eukaryota</taxon>
        <taxon>Fungi</taxon>
        <taxon>Dikarya</taxon>
        <taxon>Basidiomycota</taxon>
        <taxon>Agaricomycotina</taxon>
        <taxon>Tremellomycetes</taxon>
        <taxon>Filobasidiales</taxon>
        <taxon>Filobasidiaceae</taxon>
        <taxon>Filobasidium</taxon>
    </lineage>
</organism>
<accession>A0A8K0JT60</accession>
<dbReference type="Pfam" id="PF25173">
    <property type="entry name" value="Beta-prop_WDR3_1st"/>
    <property type="match status" value="1"/>
</dbReference>
<proteinExistence type="inferred from homology"/>
<feature type="repeat" description="WD" evidence="12">
    <location>
        <begin position="152"/>
        <end position="187"/>
    </location>
</feature>
<dbReference type="PROSITE" id="PS50082">
    <property type="entry name" value="WD_REPEATS_2"/>
    <property type="match status" value="6"/>
</dbReference>
<evidence type="ECO:0000256" key="4">
    <source>
        <dbReference type="ARBA" id="ARBA00022618"/>
    </source>
</evidence>
<dbReference type="GO" id="GO:0000132">
    <property type="term" value="P:establishment of mitotic spindle orientation"/>
    <property type="evidence" value="ECO:0007669"/>
    <property type="project" value="UniProtKB-UniRule"/>
</dbReference>
<dbReference type="Gene3D" id="1.20.960.30">
    <property type="match status" value="1"/>
</dbReference>
<dbReference type="AlphaFoldDB" id="A0A8K0JT60"/>
<name>A0A8K0JT60_9TREE</name>
<comment type="caution">
    <text evidence="14">The sequence shown here is derived from an EMBL/GenBank/DDBJ whole genome shotgun (WGS) entry which is preliminary data.</text>
</comment>
<evidence type="ECO:0000256" key="11">
    <source>
        <dbReference type="HAMAP-Rule" id="MF_03141"/>
    </source>
</evidence>
<dbReference type="CDD" id="cd00200">
    <property type="entry name" value="WD40"/>
    <property type="match status" value="1"/>
</dbReference>
<dbReference type="SUPFAM" id="SSF109925">
    <property type="entry name" value="Lissencephaly-1 protein (Lis-1, PAF-AH alpha) N-terminal domain"/>
    <property type="match status" value="1"/>
</dbReference>
<dbReference type="GO" id="GO:0051012">
    <property type="term" value="P:microtubule sliding"/>
    <property type="evidence" value="ECO:0007669"/>
    <property type="project" value="UniProtKB-UniRule"/>
</dbReference>
<evidence type="ECO:0000256" key="10">
    <source>
        <dbReference type="ARBA" id="ARBA00023306"/>
    </source>
</evidence>
<dbReference type="InterPro" id="IPR037190">
    <property type="entry name" value="LIS1_N"/>
</dbReference>
<dbReference type="EMBL" id="JABELV010000035">
    <property type="protein sequence ID" value="KAG7562301.1"/>
    <property type="molecule type" value="Genomic_DNA"/>
</dbReference>
<evidence type="ECO:0000256" key="3">
    <source>
        <dbReference type="ARBA" id="ARBA00022574"/>
    </source>
</evidence>
<keyword evidence="2 11" id="KW-0963">Cytoplasm</keyword>
<protein>
    <recommendedName>
        <fullName evidence="11">Nuclear distribution protein PAC1</fullName>
    </recommendedName>
    <alternativeName>
        <fullName evidence="11">Lissencephaly-1 homolog</fullName>
        <shortName evidence="11">LIS-1</shortName>
    </alternativeName>
    <alternativeName>
        <fullName evidence="11">nudF homolog</fullName>
    </alternativeName>
</protein>
<dbReference type="InterPro" id="IPR015943">
    <property type="entry name" value="WD40/YVTN_repeat-like_dom_sf"/>
</dbReference>
<comment type="similarity">
    <text evidence="11">Belongs to the WD repeat LIS1/nudF family.</text>
</comment>
<evidence type="ECO:0000256" key="5">
    <source>
        <dbReference type="ARBA" id="ARBA00022701"/>
    </source>
</evidence>
<comment type="subcellular location">
    <subcellularLocation>
        <location evidence="11">Cytoplasm</location>
        <location evidence="11">Cytoskeleton</location>
    </subcellularLocation>
    <subcellularLocation>
        <location evidence="11">Cytoplasm</location>
        <location evidence="11">Cytoskeleton</location>
        <location evidence="11">Spindle pole</location>
    </subcellularLocation>
    <text evidence="11">Localizes to the plus ends of microtubules at the hyphal tip and the mitotic spindle poles.</text>
</comment>
<feature type="repeat" description="WD" evidence="12">
    <location>
        <begin position="345"/>
        <end position="386"/>
    </location>
</feature>
<feature type="repeat" description="WD" evidence="12">
    <location>
        <begin position="318"/>
        <end position="344"/>
    </location>
</feature>
<dbReference type="HAMAP" id="MF_03141">
    <property type="entry name" value="lis1"/>
    <property type="match status" value="1"/>
</dbReference>
<feature type="repeat" description="WD" evidence="12">
    <location>
        <begin position="237"/>
        <end position="278"/>
    </location>
</feature>
<dbReference type="PIRSF" id="PIRSF037647">
    <property type="entry name" value="Dynein_regulator_Lis1"/>
    <property type="match status" value="1"/>
</dbReference>
<dbReference type="PANTHER" id="PTHR19879">
    <property type="entry name" value="TRANSCRIPTION INITIATION FACTOR TFIID"/>
    <property type="match status" value="1"/>
</dbReference>
<dbReference type="FunFam" id="1.20.960.30:FF:000002">
    <property type="entry name" value="Platelet-activating factor acetylhydrolase ib"/>
    <property type="match status" value="1"/>
</dbReference>
<dbReference type="Pfam" id="PF00400">
    <property type="entry name" value="WD40"/>
    <property type="match status" value="2"/>
</dbReference>
<keyword evidence="10 11" id="KW-0131">Cell cycle</keyword>
<dbReference type="Proteomes" id="UP000812966">
    <property type="component" value="Unassembled WGS sequence"/>
</dbReference>
<keyword evidence="9 11" id="KW-0206">Cytoskeleton</keyword>
<keyword evidence="8 11" id="KW-0175">Coiled coil</keyword>
<feature type="repeat" description="WD" evidence="12">
    <location>
        <begin position="110"/>
        <end position="151"/>
    </location>
</feature>
<dbReference type="GO" id="GO:0005737">
    <property type="term" value="C:cytoplasm"/>
    <property type="evidence" value="ECO:0007669"/>
    <property type="project" value="UniProtKB-UniRule"/>
</dbReference>
<dbReference type="GO" id="GO:0051301">
    <property type="term" value="P:cell division"/>
    <property type="evidence" value="ECO:0007669"/>
    <property type="project" value="UniProtKB-KW"/>
</dbReference>
<feature type="repeat" description="WD" evidence="12">
    <location>
        <begin position="195"/>
        <end position="236"/>
    </location>
</feature>
<evidence type="ECO:0000313" key="14">
    <source>
        <dbReference type="EMBL" id="KAG7562301.1"/>
    </source>
</evidence>